<dbReference type="OrthoDB" id="416786at2759"/>
<feature type="non-terminal residue" evidence="5">
    <location>
        <position position="1232"/>
    </location>
</feature>
<feature type="domain" description="Carrier" evidence="4">
    <location>
        <begin position="46"/>
        <end position="119"/>
    </location>
</feature>
<evidence type="ECO:0000259" key="4">
    <source>
        <dbReference type="PROSITE" id="PS50075"/>
    </source>
</evidence>
<dbReference type="Gene3D" id="1.10.1200.10">
    <property type="entry name" value="ACP-like"/>
    <property type="match status" value="1"/>
</dbReference>
<dbReference type="SUPFAM" id="SSF47336">
    <property type="entry name" value="ACP-like"/>
    <property type="match status" value="1"/>
</dbReference>
<dbReference type="PROSITE" id="PS00455">
    <property type="entry name" value="AMP_BINDING"/>
    <property type="match status" value="1"/>
</dbReference>
<dbReference type="InterPro" id="IPR020845">
    <property type="entry name" value="AMP-binding_CS"/>
</dbReference>
<dbReference type="InterPro" id="IPR023213">
    <property type="entry name" value="CAT-like_dom_sf"/>
</dbReference>
<keyword evidence="3" id="KW-0436">Ligase</keyword>
<dbReference type="AlphaFoldDB" id="A0A9W8ATF6"/>
<evidence type="ECO:0000313" key="6">
    <source>
        <dbReference type="Proteomes" id="UP001150925"/>
    </source>
</evidence>
<evidence type="ECO:0000256" key="3">
    <source>
        <dbReference type="ARBA" id="ARBA00022598"/>
    </source>
</evidence>
<organism evidence="5 6">
    <name type="scientific">Dispira parvispora</name>
    <dbReference type="NCBI Taxonomy" id="1520584"/>
    <lineage>
        <taxon>Eukaryota</taxon>
        <taxon>Fungi</taxon>
        <taxon>Fungi incertae sedis</taxon>
        <taxon>Zoopagomycota</taxon>
        <taxon>Kickxellomycotina</taxon>
        <taxon>Dimargaritomycetes</taxon>
        <taxon>Dimargaritales</taxon>
        <taxon>Dimargaritaceae</taxon>
        <taxon>Dispira</taxon>
    </lineage>
</organism>
<dbReference type="GO" id="GO:0016874">
    <property type="term" value="F:ligase activity"/>
    <property type="evidence" value="ECO:0007669"/>
    <property type="project" value="UniProtKB-KW"/>
</dbReference>
<dbReference type="InterPro" id="IPR036736">
    <property type="entry name" value="ACP-like_sf"/>
</dbReference>
<dbReference type="InterPro" id="IPR001242">
    <property type="entry name" value="Condensation_dom"/>
</dbReference>
<dbReference type="Proteomes" id="UP001150925">
    <property type="component" value="Unassembled WGS sequence"/>
</dbReference>
<dbReference type="Pfam" id="PF00550">
    <property type="entry name" value="PP-binding"/>
    <property type="match status" value="1"/>
</dbReference>
<dbReference type="InterPro" id="IPR009081">
    <property type="entry name" value="PP-bd_ACP"/>
</dbReference>
<name>A0A9W8ATF6_9FUNG</name>
<dbReference type="PANTHER" id="PTHR45527:SF1">
    <property type="entry name" value="FATTY ACID SYNTHASE"/>
    <property type="match status" value="1"/>
</dbReference>
<dbReference type="PANTHER" id="PTHR45527">
    <property type="entry name" value="NONRIBOSOMAL PEPTIDE SYNTHETASE"/>
    <property type="match status" value="1"/>
</dbReference>
<dbReference type="Pfam" id="PF00668">
    <property type="entry name" value="Condensation"/>
    <property type="match status" value="1"/>
</dbReference>
<protein>
    <recommendedName>
        <fullName evidence="4">Carrier domain-containing protein</fullName>
    </recommendedName>
</protein>
<dbReference type="InterPro" id="IPR000873">
    <property type="entry name" value="AMP-dep_synth/lig_dom"/>
</dbReference>
<dbReference type="GO" id="GO:0043041">
    <property type="term" value="P:amino acid activation for nonribosomal peptide biosynthetic process"/>
    <property type="evidence" value="ECO:0007669"/>
    <property type="project" value="TreeGrafter"/>
</dbReference>
<proteinExistence type="predicted"/>
<dbReference type="GO" id="GO:0031177">
    <property type="term" value="F:phosphopantetheine binding"/>
    <property type="evidence" value="ECO:0007669"/>
    <property type="project" value="InterPro"/>
</dbReference>
<accession>A0A9W8ATF6</accession>
<evidence type="ECO:0000256" key="2">
    <source>
        <dbReference type="ARBA" id="ARBA00022553"/>
    </source>
</evidence>
<dbReference type="GO" id="GO:0044550">
    <property type="term" value="P:secondary metabolite biosynthetic process"/>
    <property type="evidence" value="ECO:0007669"/>
    <property type="project" value="TreeGrafter"/>
</dbReference>
<dbReference type="PROSITE" id="PS50075">
    <property type="entry name" value="CARRIER"/>
    <property type="match status" value="1"/>
</dbReference>
<dbReference type="InterPro" id="IPR020806">
    <property type="entry name" value="PKS_PP-bd"/>
</dbReference>
<dbReference type="InterPro" id="IPR042099">
    <property type="entry name" value="ANL_N_sf"/>
</dbReference>
<dbReference type="SUPFAM" id="SSF56801">
    <property type="entry name" value="Acetyl-CoA synthetase-like"/>
    <property type="match status" value="1"/>
</dbReference>
<dbReference type="EMBL" id="JANBPY010000143">
    <property type="protein sequence ID" value="KAJ1968727.1"/>
    <property type="molecule type" value="Genomic_DNA"/>
</dbReference>
<dbReference type="GO" id="GO:0005737">
    <property type="term" value="C:cytoplasm"/>
    <property type="evidence" value="ECO:0007669"/>
    <property type="project" value="TreeGrafter"/>
</dbReference>
<keyword evidence="1" id="KW-0596">Phosphopantetheine</keyword>
<dbReference type="SUPFAM" id="SSF52777">
    <property type="entry name" value="CoA-dependent acyltransferases"/>
    <property type="match status" value="2"/>
</dbReference>
<comment type="caution">
    <text evidence="5">The sequence shown here is derived from an EMBL/GenBank/DDBJ whole genome shotgun (WGS) entry which is preliminary data.</text>
</comment>
<dbReference type="Gene3D" id="3.30.559.10">
    <property type="entry name" value="Chloramphenicol acetyltransferase-like domain"/>
    <property type="match status" value="1"/>
</dbReference>
<keyword evidence="2" id="KW-0597">Phosphoprotein</keyword>
<dbReference type="SMART" id="SM00823">
    <property type="entry name" value="PKS_PP"/>
    <property type="match status" value="1"/>
</dbReference>
<keyword evidence="6" id="KW-1185">Reference proteome</keyword>
<sequence>MVPQDVFALKYFPLTVTGNVDKAALKCVLEQRLASSNECSIMGPSNPAEKTIHRAMGETLDIPLEHLDVRDSFFQVGGDSISAIRFSSLCREGGIRLSLTQIFQHKTVAALGKLVNGVIKTEITLPALAPWELELLDQGMVTIPTESITFAVAGEMMSILLSILTSVVTAKSPFNSRYDHINHRLVPQSHPAVVIEQDVDASQRLDPIRGEWLSGAYTQCCNGLNLVTLVAHRVLLGKVGGWSTVLQDLAKQCPNLVMAPQSSVADSVSASVTLSDSPNHIHYLTVPYCGNPFNDDLSHSGLNIPLSIVVLEGFLTTLYRMGNFESVSIAGSGCLAAWDAKYQHYEKPTSVAAEFQLIKQWYYDHLVQGQHTGTLDAPSIYHYSDVAQPHGVPVLGQHASFWDVPVSIQAAVVYQPNSLVLQLYHQDRSIAESILITWQEQINLFLGLLSHLQGTEHTLIPADFPLLALSTGDLDELVSDMHQDLNIPPNAIYDIYPLSTMQRNFVVNTLQDPTSYIVQHTFRITGVFNPEKYRAVWAELGNRHTILRTKFLASRMVQVVTNQMEIDWVVSDTTLPTTEEEYQLTVRQLGFDLSGRNPLLRIHLFPDVNGQGWLCFLAIHHAMIDGWSYQLLINESLDLYHGVHMRDEVPYFRFIESVSTQDFALDKSYWTEGLAEFNSTPDLPFPHLSQVTLYRKDAVVSNQTTPLHHLCHNLGITFNVLLRGVWALMLTQFLGKPDEVTFGVMVTGRDGQIAGLDRLVGPTINTLPFHAKVDPRESIIAWLKKLARQSTELLAHEQTSLVDIKHWAGIDMDDQLFGSVMTFGKYIESRASLHDSLIKYHSVTSYNQTEYPLMGLFDEPVPGESLHLVIMAKHEPFYIDGLVDHITHLLSQLAIVDPTSYLVDTLLQPSPTALNQVQAWIPGPTLKPSNPDVLMVPDLFTQNLADQPHRVALETKDCRYTYCDFHVQACRVGRALLDRGLQPGDKVALLFSRSAYYFMAVLGTWLVGGIAVPMDATNAPSRLQYMVDSLGEGAFLVTQTADDSGQVVLPDFYTAKLVVEDLTLPDGPVFDLPSFPRDPTMLALIIYTSGTTGVPKGVALHHESIVNYVSYVTQLVDVPATCRFLQALNIAFDGCFMETLPAWAVGGTLVLQDGELADDLQRVTHCLLTPSLLGVLIPENYPQLELVISGGEALPYNFANRWLAAGKRVLNVCGPTEITMACHMDLIPSHEP</sequence>
<reference evidence="5" key="1">
    <citation type="submission" date="2022-07" db="EMBL/GenBank/DDBJ databases">
        <title>Phylogenomic reconstructions and comparative analyses of Kickxellomycotina fungi.</title>
        <authorList>
            <person name="Reynolds N.K."/>
            <person name="Stajich J.E."/>
            <person name="Barry K."/>
            <person name="Grigoriev I.V."/>
            <person name="Crous P."/>
            <person name="Smith M.E."/>
        </authorList>
    </citation>
    <scope>NUCLEOTIDE SEQUENCE</scope>
    <source>
        <strain evidence="5">RSA 1196</strain>
    </source>
</reference>
<evidence type="ECO:0000313" key="5">
    <source>
        <dbReference type="EMBL" id="KAJ1968727.1"/>
    </source>
</evidence>
<evidence type="ECO:0000256" key="1">
    <source>
        <dbReference type="ARBA" id="ARBA00022450"/>
    </source>
</evidence>
<dbReference type="Gene3D" id="3.30.559.30">
    <property type="entry name" value="Nonribosomal peptide synthetase, condensation domain"/>
    <property type="match status" value="1"/>
</dbReference>
<dbReference type="Pfam" id="PF00501">
    <property type="entry name" value="AMP-binding"/>
    <property type="match status" value="1"/>
</dbReference>
<gene>
    <name evidence="5" type="ORF">IWQ62_001063</name>
</gene>
<dbReference type="Gene3D" id="3.40.50.12780">
    <property type="entry name" value="N-terminal domain of ligase-like"/>
    <property type="match status" value="1"/>
</dbReference>